<sequence length="527" mass="57084">MFSIRSILQVVFAAVSTSTGGSPRIQWGLCNTTEVNSTAPIVCGNLAVPLDYTEPSSNSTLTLQLLKVPAILQPSKGSILFNFGGPGAPGRESLGLLGPALLAFTGGYHDLIAFDPRGTGNTIPFSCTDNEDDTANLLYDIILGNSSDVALGRLWARGAINAGLCFQKSNATGNLIGTAFGARDLISVVDALDEDGMLRYWGFSYGTTLGATVASMFPERIDKMILDGVQNPRQYYHSPADFEEWSSSDKEFSGIFSSCVASPDSCPLARGNATAAELEQAVWNLLDTVKYHPIPLGRIMVDYDLLKAVIVQSMYSTYYWPLLTKFLHMLLTSDTKDALAVLIELVGDTTTPEESKQLFMSVMGIHCADRTVRVSNFDDFLPVVDQLYNTSKIFGDVTPAISMICAQWKMKAKEVYMGNFQANTKKPVLFIGNTGDGFTPLASAYNVSSGFKDSVVLEVDGYGHSSLAVTSTCIYNHVTEYWSTGTLPTPGTVCHPNAPPFSSTPTLVKRDAFDDISGALRKEFRHI</sequence>
<accession>A0A2J6RXR1</accession>
<gene>
    <name evidence="5" type="ORF">L207DRAFT_293154</name>
</gene>
<protein>
    <submittedName>
        <fullName evidence="5">Alpha/beta-hydrolase</fullName>
    </submittedName>
</protein>
<proteinExistence type="inferred from homology"/>
<dbReference type="GO" id="GO:0016787">
    <property type="term" value="F:hydrolase activity"/>
    <property type="evidence" value="ECO:0007669"/>
    <property type="project" value="UniProtKB-KW"/>
</dbReference>
<dbReference type="STRING" id="1149755.A0A2J6RXR1"/>
<name>A0A2J6RXR1_HYAVF</name>
<evidence type="ECO:0000259" key="4">
    <source>
        <dbReference type="Pfam" id="PF08386"/>
    </source>
</evidence>
<comment type="similarity">
    <text evidence="1">Belongs to the peptidase S33 family.</text>
</comment>
<dbReference type="PANTHER" id="PTHR43248">
    <property type="entry name" value="2-SUCCINYL-6-HYDROXY-2,4-CYCLOHEXADIENE-1-CARBOXYLATE SYNTHASE"/>
    <property type="match status" value="1"/>
</dbReference>
<dbReference type="Pfam" id="PF00561">
    <property type="entry name" value="Abhydrolase_1"/>
    <property type="match status" value="1"/>
</dbReference>
<evidence type="ECO:0000256" key="1">
    <source>
        <dbReference type="ARBA" id="ARBA00010088"/>
    </source>
</evidence>
<evidence type="ECO:0000313" key="6">
    <source>
        <dbReference type="Proteomes" id="UP000235786"/>
    </source>
</evidence>
<dbReference type="Proteomes" id="UP000235786">
    <property type="component" value="Unassembled WGS sequence"/>
</dbReference>
<dbReference type="SUPFAM" id="SSF53474">
    <property type="entry name" value="alpha/beta-Hydrolases"/>
    <property type="match status" value="1"/>
</dbReference>
<reference evidence="5 6" key="1">
    <citation type="submission" date="2016-04" db="EMBL/GenBank/DDBJ databases">
        <title>A degradative enzymes factory behind the ericoid mycorrhizal symbiosis.</title>
        <authorList>
            <consortium name="DOE Joint Genome Institute"/>
            <person name="Martino E."/>
            <person name="Morin E."/>
            <person name="Grelet G."/>
            <person name="Kuo A."/>
            <person name="Kohler A."/>
            <person name="Daghino S."/>
            <person name="Barry K."/>
            <person name="Choi C."/>
            <person name="Cichocki N."/>
            <person name="Clum A."/>
            <person name="Copeland A."/>
            <person name="Hainaut M."/>
            <person name="Haridas S."/>
            <person name="Labutti K."/>
            <person name="Lindquist E."/>
            <person name="Lipzen A."/>
            <person name="Khouja H.-R."/>
            <person name="Murat C."/>
            <person name="Ohm R."/>
            <person name="Olson A."/>
            <person name="Spatafora J."/>
            <person name="Veneault-Fourrey C."/>
            <person name="Henrissat B."/>
            <person name="Grigoriev I."/>
            <person name="Martin F."/>
            <person name="Perotto S."/>
        </authorList>
    </citation>
    <scope>NUCLEOTIDE SEQUENCE [LARGE SCALE GENOMIC DNA]</scope>
    <source>
        <strain evidence="5 6">F</strain>
    </source>
</reference>
<dbReference type="InterPro" id="IPR051601">
    <property type="entry name" value="Serine_prot/Carboxylest_S33"/>
</dbReference>
<dbReference type="InterPro" id="IPR000073">
    <property type="entry name" value="AB_hydrolase_1"/>
</dbReference>
<keyword evidence="2 5" id="KW-0378">Hydrolase</keyword>
<dbReference type="Pfam" id="PF08386">
    <property type="entry name" value="Abhydrolase_4"/>
    <property type="match status" value="1"/>
</dbReference>
<organism evidence="5 6">
    <name type="scientific">Hyaloscypha variabilis (strain UAMH 11265 / GT02V1 / F)</name>
    <name type="common">Meliniomyces variabilis</name>
    <dbReference type="NCBI Taxonomy" id="1149755"/>
    <lineage>
        <taxon>Eukaryota</taxon>
        <taxon>Fungi</taxon>
        <taxon>Dikarya</taxon>
        <taxon>Ascomycota</taxon>
        <taxon>Pezizomycotina</taxon>
        <taxon>Leotiomycetes</taxon>
        <taxon>Helotiales</taxon>
        <taxon>Hyaloscyphaceae</taxon>
        <taxon>Hyaloscypha</taxon>
        <taxon>Hyaloscypha variabilis</taxon>
    </lineage>
</organism>
<feature type="domain" description="AB hydrolase-1" evidence="3">
    <location>
        <begin position="108"/>
        <end position="240"/>
    </location>
</feature>
<dbReference type="Gene3D" id="3.40.50.1820">
    <property type="entry name" value="alpha/beta hydrolase"/>
    <property type="match status" value="1"/>
</dbReference>
<dbReference type="AlphaFoldDB" id="A0A2J6RXR1"/>
<evidence type="ECO:0000259" key="3">
    <source>
        <dbReference type="Pfam" id="PF00561"/>
    </source>
</evidence>
<evidence type="ECO:0000256" key="2">
    <source>
        <dbReference type="ARBA" id="ARBA00022801"/>
    </source>
</evidence>
<dbReference type="EMBL" id="KZ613942">
    <property type="protein sequence ID" value="PMD43299.1"/>
    <property type="molecule type" value="Genomic_DNA"/>
</dbReference>
<dbReference type="OrthoDB" id="425534at2759"/>
<feature type="domain" description="Peptidase S33 tripeptidyl aminopeptidase-like C-terminal" evidence="4">
    <location>
        <begin position="393"/>
        <end position="494"/>
    </location>
</feature>
<keyword evidence="6" id="KW-1185">Reference proteome</keyword>
<dbReference type="InterPro" id="IPR029058">
    <property type="entry name" value="AB_hydrolase_fold"/>
</dbReference>
<dbReference type="InterPro" id="IPR013595">
    <property type="entry name" value="Pept_S33_TAP-like_C"/>
</dbReference>
<dbReference type="PANTHER" id="PTHR43248:SF25">
    <property type="entry name" value="AB HYDROLASE-1 DOMAIN-CONTAINING PROTEIN-RELATED"/>
    <property type="match status" value="1"/>
</dbReference>
<evidence type="ECO:0000313" key="5">
    <source>
        <dbReference type="EMBL" id="PMD43299.1"/>
    </source>
</evidence>